<dbReference type="SUPFAM" id="SSF51445">
    <property type="entry name" value="(Trans)glycosidases"/>
    <property type="match status" value="1"/>
</dbReference>
<keyword evidence="6" id="KW-0624">Polysaccharide degradation</keyword>
<dbReference type="InterPro" id="IPR011583">
    <property type="entry name" value="Chitinase_II/V-like_cat"/>
</dbReference>
<organism evidence="12 13">
    <name type="scientific">Collybiopsis confluens</name>
    <dbReference type="NCBI Taxonomy" id="2823264"/>
    <lineage>
        <taxon>Eukaryota</taxon>
        <taxon>Fungi</taxon>
        <taxon>Dikarya</taxon>
        <taxon>Basidiomycota</taxon>
        <taxon>Agaricomycotina</taxon>
        <taxon>Agaricomycetes</taxon>
        <taxon>Agaricomycetidae</taxon>
        <taxon>Agaricales</taxon>
        <taxon>Marasmiineae</taxon>
        <taxon>Omphalotaceae</taxon>
        <taxon>Collybiopsis</taxon>
    </lineage>
</organism>
<protein>
    <recommendedName>
        <fullName evidence="11">GH18 domain-containing protein</fullName>
    </recommendedName>
</protein>
<comment type="similarity">
    <text evidence="8">Belongs to the glycosyl hydrolase 18 family.</text>
</comment>
<keyword evidence="4" id="KW-0119">Carbohydrate metabolism</keyword>
<feature type="signal peptide" evidence="10">
    <location>
        <begin position="1"/>
        <end position="20"/>
    </location>
</feature>
<dbReference type="InterPro" id="IPR050314">
    <property type="entry name" value="Glycosyl_Hydrlase_18"/>
</dbReference>
<dbReference type="AlphaFoldDB" id="A0A8H5H0F8"/>
<dbReference type="GO" id="GO:0008061">
    <property type="term" value="F:chitin binding"/>
    <property type="evidence" value="ECO:0007669"/>
    <property type="project" value="InterPro"/>
</dbReference>
<dbReference type="GO" id="GO:0008843">
    <property type="term" value="F:endochitinase activity"/>
    <property type="evidence" value="ECO:0007669"/>
    <property type="project" value="UniProtKB-EC"/>
</dbReference>
<dbReference type="GO" id="GO:0000272">
    <property type="term" value="P:polysaccharide catabolic process"/>
    <property type="evidence" value="ECO:0007669"/>
    <property type="project" value="UniProtKB-KW"/>
</dbReference>
<dbReference type="SUPFAM" id="SSF54556">
    <property type="entry name" value="Chitinase insertion domain"/>
    <property type="match status" value="1"/>
</dbReference>
<evidence type="ECO:0000313" key="12">
    <source>
        <dbReference type="EMBL" id="KAF5374569.1"/>
    </source>
</evidence>
<name>A0A8H5H0F8_9AGAR</name>
<evidence type="ECO:0000256" key="5">
    <source>
        <dbReference type="ARBA" id="ARBA00023295"/>
    </source>
</evidence>
<evidence type="ECO:0000256" key="6">
    <source>
        <dbReference type="ARBA" id="ARBA00023326"/>
    </source>
</evidence>
<dbReference type="InterPro" id="IPR017853">
    <property type="entry name" value="GH"/>
</dbReference>
<feature type="region of interest" description="Disordered" evidence="9">
    <location>
        <begin position="429"/>
        <end position="453"/>
    </location>
</feature>
<evidence type="ECO:0000256" key="2">
    <source>
        <dbReference type="ARBA" id="ARBA00022801"/>
    </source>
</evidence>
<sequence length="481" mass="50604">MLTLSLLFANLLLLPTACSAQNGPARSVAWYTGWHSPEFPLSQVSWSKYTQLTYAFATTTPDVNTLSLADSDEELLPRFVQTAHENNVTASLSIGGWGGSQYFSTHVGSAANRTAFVKTVTGLVTRYSLDGIDFDWEYPNRQGIGCNTINNNDVANFLSFLQELRQDPTGSKLVLSAATSLSPWNDTSGNPSKDLSGFNQVLDFIAIMNYDVYNILSSHAGPNSPLNDTCAPGSDQAGSAVSSVKAWVDAGIPANKILLGVAAYGHSFVSSLTEVIQSNSSSVSSSSFTAATSSSSSSPNITNVYPAFNKLAEHLGDAWDSPGGIDMCGNYSPPSGVYNYWGLVDGGYVNQDGTPKSGVGYTFDECSQTPFVYDITNQTLISYDNVQSFSLKGEFIKNMGLGGFSMWEAAGDLNDTLLDSIRLGMSGSGVSSSNQPLSSGSGTPSSASSSSGASASSTNVGMSAVIVGGIYVSAVTLLLVW</sequence>
<dbReference type="SMART" id="SM00636">
    <property type="entry name" value="Glyco_18"/>
    <property type="match status" value="1"/>
</dbReference>
<evidence type="ECO:0000256" key="7">
    <source>
        <dbReference type="RuleBase" id="RU000489"/>
    </source>
</evidence>
<dbReference type="OrthoDB" id="73875at2759"/>
<keyword evidence="5 7" id="KW-0326">Glycosidase</keyword>
<reference evidence="12 13" key="1">
    <citation type="journal article" date="2020" name="ISME J.">
        <title>Uncovering the hidden diversity of litter-decomposition mechanisms in mushroom-forming fungi.</title>
        <authorList>
            <person name="Floudas D."/>
            <person name="Bentzer J."/>
            <person name="Ahren D."/>
            <person name="Johansson T."/>
            <person name="Persson P."/>
            <person name="Tunlid A."/>
        </authorList>
    </citation>
    <scope>NUCLEOTIDE SEQUENCE [LARGE SCALE GENOMIC DNA]</scope>
    <source>
        <strain evidence="12 13">CBS 406.79</strain>
    </source>
</reference>
<dbReference type="InterPro" id="IPR001579">
    <property type="entry name" value="Glyco_hydro_18_chit_AS"/>
</dbReference>
<evidence type="ECO:0000256" key="9">
    <source>
        <dbReference type="SAM" id="MobiDB-lite"/>
    </source>
</evidence>
<proteinExistence type="inferred from homology"/>
<dbReference type="Gene3D" id="3.10.50.10">
    <property type="match status" value="1"/>
</dbReference>
<dbReference type="Gene3D" id="3.20.20.80">
    <property type="entry name" value="Glycosidases"/>
    <property type="match status" value="1"/>
</dbReference>
<gene>
    <name evidence="12" type="ORF">D9757_010183</name>
</gene>
<keyword evidence="13" id="KW-1185">Reference proteome</keyword>
<evidence type="ECO:0000313" key="13">
    <source>
        <dbReference type="Proteomes" id="UP000518752"/>
    </source>
</evidence>
<dbReference type="EMBL" id="JAACJN010000100">
    <property type="protein sequence ID" value="KAF5374569.1"/>
    <property type="molecule type" value="Genomic_DNA"/>
</dbReference>
<keyword evidence="2 7" id="KW-0378">Hydrolase</keyword>
<keyword evidence="3" id="KW-0146">Chitin degradation</keyword>
<keyword evidence="10" id="KW-0732">Signal</keyword>
<dbReference type="Proteomes" id="UP000518752">
    <property type="component" value="Unassembled WGS sequence"/>
</dbReference>
<evidence type="ECO:0000256" key="1">
    <source>
        <dbReference type="ARBA" id="ARBA00000822"/>
    </source>
</evidence>
<dbReference type="PANTHER" id="PTHR11177:SF392">
    <property type="entry name" value="HAP41P"/>
    <property type="match status" value="1"/>
</dbReference>
<dbReference type="Pfam" id="PF00704">
    <property type="entry name" value="Glyco_hydro_18"/>
    <property type="match status" value="1"/>
</dbReference>
<evidence type="ECO:0000256" key="10">
    <source>
        <dbReference type="SAM" id="SignalP"/>
    </source>
</evidence>
<feature type="chain" id="PRO_5034954493" description="GH18 domain-containing protein" evidence="10">
    <location>
        <begin position="21"/>
        <end position="481"/>
    </location>
</feature>
<dbReference type="PANTHER" id="PTHR11177">
    <property type="entry name" value="CHITINASE"/>
    <property type="match status" value="1"/>
</dbReference>
<dbReference type="GO" id="GO:0006032">
    <property type="term" value="P:chitin catabolic process"/>
    <property type="evidence" value="ECO:0007669"/>
    <property type="project" value="UniProtKB-KW"/>
</dbReference>
<feature type="domain" description="GH18" evidence="11">
    <location>
        <begin position="25"/>
        <end position="428"/>
    </location>
</feature>
<dbReference type="InterPro" id="IPR001223">
    <property type="entry name" value="Glyco_hydro18_cat"/>
</dbReference>
<evidence type="ECO:0000256" key="8">
    <source>
        <dbReference type="RuleBase" id="RU004453"/>
    </source>
</evidence>
<evidence type="ECO:0000256" key="3">
    <source>
        <dbReference type="ARBA" id="ARBA00023024"/>
    </source>
</evidence>
<evidence type="ECO:0000259" key="11">
    <source>
        <dbReference type="PROSITE" id="PS51910"/>
    </source>
</evidence>
<dbReference type="PROSITE" id="PS51910">
    <property type="entry name" value="GH18_2"/>
    <property type="match status" value="1"/>
</dbReference>
<comment type="caution">
    <text evidence="12">The sequence shown here is derived from an EMBL/GenBank/DDBJ whole genome shotgun (WGS) entry which is preliminary data.</text>
</comment>
<dbReference type="GO" id="GO:0005576">
    <property type="term" value="C:extracellular region"/>
    <property type="evidence" value="ECO:0007669"/>
    <property type="project" value="TreeGrafter"/>
</dbReference>
<accession>A0A8H5H0F8</accession>
<dbReference type="InterPro" id="IPR029070">
    <property type="entry name" value="Chitinase_insertion_sf"/>
</dbReference>
<dbReference type="PROSITE" id="PS01095">
    <property type="entry name" value="GH18_1"/>
    <property type="match status" value="1"/>
</dbReference>
<evidence type="ECO:0000256" key="4">
    <source>
        <dbReference type="ARBA" id="ARBA00023277"/>
    </source>
</evidence>
<comment type="catalytic activity">
    <reaction evidence="1">
        <text>Random endo-hydrolysis of N-acetyl-beta-D-glucosaminide (1-&gt;4)-beta-linkages in chitin and chitodextrins.</text>
        <dbReference type="EC" id="3.2.1.14"/>
    </reaction>
</comment>